<sequence>MKRNTIFTINYLPMHPSIQTAFRATRNSRRLLAEYLDNYTLEQLNTIPPGFNNNMIWNIAHVMVSQQRLVYMLSGLPMMIADDMANRYMKGTKPEFDVTAEEVEEIRVLLFTTLDKTEEDYKNGVFKNYREYTTGFGFTLFNAEEAIQFNNYHEGTHLGVLLSLKKFV</sequence>
<dbReference type="InterPro" id="IPR034660">
    <property type="entry name" value="DinB/YfiT-like"/>
</dbReference>
<evidence type="ECO:0000313" key="2">
    <source>
        <dbReference type="EMBL" id="MFL9845440.1"/>
    </source>
</evidence>
<keyword evidence="3" id="KW-1185">Reference proteome</keyword>
<dbReference type="Pfam" id="PF12867">
    <property type="entry name" value="DinB_2"/>
    <property type="match status" value="1"/>
</dbReference>
<evidence type="ECO:0000259" key="1">
    <source>
        <dbReference type="Pfam" id="PF12867"/>
    </source>
</evidence>
<gene>
    <name evidence="2" type="ORF">ABS766_13510</name>
</gene>
<dbReference type="InterPro" id="IPR024775">
    <property type="entry name" value="DinB-like"/>
</dbReference>
<dbReference type="EMBL" id="JBELPZ010000016">
    <property type="protein sequence ID" value="MFL9845440.1"/>
    <property type="molecule type" value="Genomic_DNA"/>
</dbReference>
<accession>A0ABW8YZL8</accession>
<dbReference type="RefSeq" id="WP_408085719.1">
    <property type="nucleotide sequence ID" value="NZ_JBELPZ010000016.1"/>
</dbReference>
<dbReference type="Proteomes" id="UP001629156">
    <property type="component" value="Unassembled WGS sequence"/>
</dbReference>
<organism evidence="2 3">
    <name type="scientific">Flavobacterium rhizosphaerae</name>
    <dbReference type="NCBI Taxonomy" id="3163298"/>
    <lineage>
        <taxon>Bacteria</taxon>
        <taxon>Pseudomonadati</taxon>
        <taxon>Bacteroidota</taxon>
        <taxon>Flavobacteriia</taxon>
        <taxon>Flavobacteriales</taxon>
        <taxon>Flavobacteriaceae</taxon>
        <taxon>Flavobacterium</taxon>
    </lineage>
</organism>
<dbReference type="Gene3D" id="1.20.120.450">
    <property type="entry name" value="dinb family like domain"/>
    <property type="match status" value="1"/>
</dbReference>
<feature type="domain" description="DinB-like" evidence="1">
    <location>
        <begin position="26"/>
        <end position="160"/>
    </location>
</feature>
<name>A0ABW8YZL8_9FLAO</name>
<dbReference type="SUPFAM" id="SSF109854">
    <property type="entry name" value="DinB/YfiT-like putative metalloenzymes"/>
    <property type="match status" value="1"/>
</dbReference>
<comment type="caution">
    <text evidence="2">The sequence shown here is derived from an EMBL/GenBank/DDBJ whole genome shotgun (WGS) entry which is preliminary data.</text>
</comment>
<protein>
    <submittedName>
        <fullName evidence="2">DinB family protein</fullName>
    </submittedName>
</protein>
<reference evidence="2 3" key="1">
    <citation type="submission" date="2024-06" db="EMBL/GenBank/DDBJ databases">
        <authorList>
            <person name="Kaempfer P."/>
            <person name="Viver T."/>
        </authorList>
    </citation>
    <scope>NUCLEOTIDE SEQUENCE [LARGE SCALE GENOMIC DNA]</scope>
    <source>
        <strain evidence="2 3">ST-119</strain>
    </source>
</reference>
<evidence type="ECO:0000313" key="3">
    <source>
        <dbReference type="Proteomes" id="UP001629156"/>
    </source>
</evidence>
<proteinExistence type="predicted"/>